<sequence length="82" mass="9250">MRDGLRMGLTLLASGWIKNRVPTVHPQDVGVVGRHVQRMHNDNKQMPCLNGNEMDSKDVFFVQKMLRIENVASLNVNLTGGY</sequence>
<name>A0A839QK08_9MICC</name>
<gene>
    <name evidence="1" type="ORF">E9229_001275</name>
</gene>
<keyword evidence="2" id="KW-1185">Reference proteome</keyword>
<accession>A0A839QK08</accession>
<protein>
    <submittedName>
        <fullName evidence="1">Uncharacterized protein</fullName>
    </submittedName>
</protein>
<organism evidence="1 2">
    <name type="scientific">Paeniglutamicibacter cryotolerans</name>
    <dbReference type="NCBI Taxonomy" id="670079"/>
    <lineage>
        <taxon>Bacteria</taxon>
        <taxon>Bacillati</taxon>
        <taxon>Actinomycetota</taxon>
        <taxon>Actinomycetes</taxon>
        <taxon>Micrococcales</taxon>
        <taxon>Micrococcaceae</taxon>
        <taxon>Paeniglutamicibacter</taxon>
    </lineage>
</organism>
<evidence type="ECO:0000313" key="1">
    <source>
        <dbReference type="EMBL" id="MBB2995084.1"/>
    </source>
</evidence>
<dbReference type="AlphaFoldDB" id="A0A839QK08"/>
<dbReference type="Proteomes" id="UP000523000">
    <property type="component" value="Unassembled WGS sequence"/>
</dbReference>
<dbReference type="EMBL" id="JACHVS010000001">
    <property type="protein sequence ID" value="MBB2995084.1"/>
    <property type="molecule type" value="Genomic_DNA"/>
</dbReference>
<evidence type="ECO:0000313" key="2">
    <source>
        <dbReference type="Proteomes" id="UP000523000"/>
    </source>
</evidence>
<proteinExistence type="predicted"/>
<reference evidence="1 2" key="1">
    <citation type="submission" date="2020-08" db="EMBL/GenBank/DDBJ databases">
        <title>Sequencing the genomes of 1000 actinobacteria strains.</title>
        <authorList>
            <person name="Klenk H.-P."/>
        </authorList>
    </citation>
    <scope>NUCLEOTIDE SEQUENCE [LARGE SCALE GENOMIC DNA]</scope>
    <source>
        <strain evidence="1 2">DSM 22826</strain>
    </source>
</reference>
<comment type="caution">
    <text evidence="1">The sequence shown here is derived from an EMBL/GenBank/DDBJ whole genome shotgun (WGS) entry which is preliminary data.</text>
</comment>